<comment type="caution">
    <text evidence="7">The sequence shown here is derived from an EMBL/GenBank/DDBJ whole genome shotgun (WGS) entry which is preliminary data.</text>
</comment>
<dbReference type="RefSeq" id="WP_153749870.1">
    <property type="nucleotide sequence ID" value="NZ_BAAADI010000028.1"/>
</dbReference>
<reference evidence="7 8" key="1">
    <citation type="submission" date="2019-11" db="EMBL/GenBank/DDBJ databases">
        <title>Draft Whole-Genome sequence of the marine photosynthetic bacterium Rhodovulum strictum DSM 11289.</title>
        <authorList>
            <person name="Kyndt J.A."/>
            <person name="Meyer T.E."/>
        </authorList>
    </citation>
    <scope>NUCLEOTIDE SEQUENCE [LARGE SCALE GENOMIC DNA]</scope>
    <source>
        <strain evidence="7 8">DSM 11289</strain>
    </source>
</reference>
<dbReference type="GO" id="GO:0009279">
    <property type="term" value="C:cell outer membrane"/>
    <property type="evidence" value="ECO:0007669"/>
    <property type="project" value="UniProtKB-SubCell"/>
</dbReference>
<dbReference type="PROSITE" id="PS51257">
    <property type="entry name" value="PROKAR_LIPOPROTEIN"/>
    <property type="match status" value="1"/>
</dbReference>
<comment type="subcellular location">
    <subcellularLocation>
        <location evidence="1">Cell outer membrane</location>
        <topology evidence="1">Lipid-anchor</topology>
    </subcellularLocation>
</comment>
<name>A0A844B887_9RHOB</name>
<evidence type="ECO:0000256" key="4">
    <source>
        <dbReference type="ARBA" id="ARBA00023288"/>
    </source>
</evidence>
<dbReference type="AlphaFoldDB" id="A0A844B887"/>
<evidence type="ECO:0000256" key="1">
    <source>
        <dbReference type="ARBA" id="ARBA00004459"/>
    </source>
</evidence>
<proteinExistence type="inferred from homology"/>
<feature type="signal peptide" evidence="5">
    <location>
        <begin position="1"/>
        <end position="22"/>
    </location>
</feature>
<dbReference type="Pfam" id="PF05433">
    <property type="entry name" value="Rick_17kDa_Anti"/>
    <property type="match status" value="1"/>
</dbReference>
<evidence type="ECO:0000313" key="8">
    <source>
        <dbReference type="Proteomes" id="UP000466730"/>
    </source>
</evidence>
<evidence type="ECO:0000256" key="2">
    <source>
        <dbReference type="ARBA" id="ARBA00008681"/>
    </source>
</evidence>
<evidence type="ECO:0000256" key="3">
    <source>
        <dbReference type="ARBA" id="ARBA00015281"/>
    </source>
</evidence>
<keyword evidence="5" id="KW-0732">Signal</keyword>
<feature type="chain" id="PRO_5032823923" description="17 kDa surface antigen" evidence="5">
    <location>
        <begin position="23"/>
        <end position="93"/>
    </location>
</feature>
<comment type="similarity">
    <text evidence="2">Belongs to the rickettsiale 17 kDa surface antigen family.</text>
</comment>
<protein>
    <recommendedName>
        <fullName evidence="3">17 kDa surface antigen</fullName>
    </recommendedName>
</protein>
<dbReference type="Proteomes" id="UP000466730">
    <property type="component" value="Unassembled WGS sequence"/>
</dbReference>
<evidence type="ECO:0000259" key="6">
    <source>
        <dbReference type="Pfam" id="PF05433"/>
    </source>
</evidence>
<keyword evidence="8" id="KW-1185">Reference proteome</keyword>
<evidence type="ECO:0000313" key="7">
    <source>
        <dbReference type="EMBL" id="MRH22596.1"/>
    </source>
</evidence>
<feature type="domain" description="Glycine zipper 2TM" evidence="6">
    <location>
        <begin position="28"/>
        <end position="66"/>
    </location>
</feature>
<dbReference type="EMBL" id="WJPO01000034">
    <property type="protein sequence ID" value="MRH22596.1"/>
    <property type="molecule type" value="Genomic_DNA"/>
</dbReference>
<keyword evidence="4" id="KW-0449">Lipoprotein</keyword>
<evidence type="ECO:0000256" key="5">
    <source>
        <dbReference type="SAM" id="SignalP"/>
    </source>
</evidence>
<accession>A0A844B887</accession>
<dbReference type="InterPro" id="IPR008816">
    <property type="entry name" value="Gly_zipper_2TM_dom"/>
</dbReference>
<sequence length="93" mass="9091">MKFHRLVIAGAAGALMALGACTDNQSINAATGGLAGAAVGSQFGQGRGRAAATLAGAAVGTAMGGNAPTPAQTRMCTFRNAQTGETWQAPCPN</sequence>
<gene>
    <name evidence="7" type="ORF">GH815_16585</name>
</gene>
<organism evidence="7 8">
    <name type="scientific">Rhodovulum strictum</name>
    <dbReference type="NCBI Taxonomy" id="58314"/>
    <lineage>
        <taxon>Bacteria</taxon>
        <taxon>Pseudomonadati</taxon>
        <taxon>Pseudomonadota</taxon>
        <taxon>Alphaproteobacteria</taxon>
        <taxon>Rhodobacterales</taxon>
        <taxon>Paracoccaceae</taxon>
        <taxon>Rhodovulum</taxon>
    </lineage>
</organism>